<proteinExistence type="predicted"/>
<feature type="compositionally biased region" description="Basic residues" evidence="1">
    <location>
        <begin position="58"/>
        <end position="75"/>
    </location>
</feature>
<dbReference type="EMBL" id="QRLP01000004">
    <property type="protein sequence ID" value="RHJ17229.1"/>
    <property type="molecule type" value="Genomic_DNA"/>
</dbReference>
<comment type="caution">
    <text evidence="2">The sequence shown here is derived from an EMBL/GenBank/DDBJ whole genome shotgun (WGS) entry which is preliminary data.</text>
</comment>
<name>A0AAX1TX03_BIFAD</name>
<dbReference type="Proteomes" id="UP000284589">
    <property type="component" value="Unassembled WGS sequence"/>
</dbReference>
<evidence type="ECO:0000313" key="3">
    <source>
        <dbReference type="Proteomes" id="UP000284589"/>
    </source>
</evidence>
<dbReference type="AlphaFoldDB" id="A0AAX1TX03"/>
<reference evidence="2 3" key="1">
    <citation type="submission" date="2018-08" db="EMBL/GenBank/DDBJ databases">
        <title>A genome reference for cultivated species of the human gut microbiota.</title>
        <authorList>
            <person name="Zou Y."/>
            <person name="Xue W."/>
            <person name="Luo G."/>
        </authorList>
    </citation>
    <scope>NUCLEOTIDE SEQUENCE [LARGE SCALE GENOMIC DNA]</scope>
    <source>
        <strain evidence="2 3">AM12-20</strain>
    </source>
</reference>
<accession>A0AAX1TX03</accession>
<feature type="region of interest" description="Disordered" evidence="1">
    <location>
        <begin position="1"/>
        <end position="94"/>
    </location>
</feature>
<protein>
    <submittedName>
        <fullName evidence="2">Uncharacterized protein</fullName>
    </submittedName>
</protein>
<organism evidence="2 3">
    <name type="scientific">Bifidobacterium adolescentis</name>
    <dbReference type="NCBI Taxonomy" id="1680"/>
    <lineage>
        <taxon>Bacteria</taxon>
        <taxon>Bacillati</taxon>
        <taxon>Actinomycetota</taxon>
        <taxon>Actinomycetes</taxon>
        <taxon>Bifidobacteriales</taxon>
        <taxon>Bifidobacteriaceae</taxon>
        <taxon>Bifidobacterium</taxon>
    </lineage>
</organism>
<evidence type="ECO:0000313" key="2">
    <source>
        <dbReference type="EMBL" id="RHJ17229.1"/>
    </source>
</evidence>
<evidence type="ECO:0000256" key="1">
    <source>
        <dbReference type="SAM" id="MobiDB-lite"/>
    </source>
</evidence>
<sequence>MGADTRREHRHRRQRRGHARHVRHRGRSSAADARIRHHRRQARGSGRPDQGGAPRPLRPAHRRPIHATLAGHRRTQRDGRRPKSGVQPSLESSPQLVRDLKTCRQLGISFKRFLGWEPTYETIRDNHRRIIGYRPEPEWDETEREWMRALADYESTLCPLCGLPRSVCQTPEAEFGLHSDVGICWATAHMQESMRQWQDSNKTSPARNALVAHLTD</sequence>
<feature type="compositionally biased region" description="Basic residues" evidence="1">
    <location>
        <begin position="8"/>
        <end position="27"/>
    </location>
</feature>
<gene>
    <name evidence="2" type="ORF">DW139_07220</name>
</gene>